<dbReference type="EC" id="4.1.2.25" evidence="4"/>
<evidence type="ECO:0000256" key="3">
    <source>
        <dbReference type="ARBA" id="ARBA00005708"/>
    </source>
</evidence>
<dbReference type="PANTHER" id="PTHR42844:SF1">
    <property type="entry name" value="DIHYDRONEOPTERIN ALDOLASE 1-RELATED"/>
    <property type="match status" value="1"/>
</dbReference>
<name>A0A4Q6IAC3_9RICK</name>
<comment type="catalytic activity">
    <reaction evidence="1">
        <text>7,8-dihydroneopterin = 6-hydroxymethyl-7,8-dihydropterin + glycolaldehyde</text>
        <dbReference type="Rhea" id="RHEA:10540"/>
        <dbReference type="ChEBI" id="CHEBI:17001"/>
        <dbReference type="ChEBI" id="CHEBI:17071"/>
        <dbReference type="ChEBI" id="CHEBI:44841"/>
        <dbReference type="EC" id="4.1.2.25"/>
    </reaction>
</comment>
<keyword evidence="6" id="KW-0456">Lyase</keyword>
<comment type="caution">
    <text evidence="9">The sequence shown here is derived from an EMBL/GenBank/DDBJ whole genome shotgun (WGS) entry which is preliminary data.</text>
</comment>
<organism evidence="9 10">
    <name type="scientific">Ehrlichia minasensis</name>
    <dbReference type="NCBI Taxonomy" id="1242993"/>
    <lineage>
        <taxon>Bacteria</taxon>
        <taxon>Pseudomonadati</taxon>
        <taxon>Pseudomonadota</taxon>
        <taxon>Alphaproteobacteria</taxon>
        <taxon>Rickettsiales</taxon>
        <taxon>Anaplasmataceae</taxon>
        <taxon>Ehrlichia</taxon>
    </lineage>
</organism>
<evidence type="ECO:0000256" key="1">
    <source>
        <dbReference type="ARBA" id="ARBA00001353"/>
    </source>
</evidence>
<feature type="domain" description="Dihydroneopterin aldolase/epimerase" evidence="8">
    <location>
        <begin position="3"/>
        <end position="111"/>
    </location>
</feature>
<protein>
    <recommendedName>
        <fullName evidence="4">dihydroneopterin aldolase</fullName>
        <ecNumber evidence="4">4.1.2.25</ecNumber>
    </recommendedName>
    <alternativeName>
        <fullName evidence="7">7,8-dihydroneopterin aldolase</fullName>
    </alternativeName>
</protein>
<dbReference type="Proteomes" id="UP000293377">
    <property type="component" value="Unassembled WGS sequence"/>
</dbReference>
<keyword evidence="5" id="KW-0289">Folate biosynthesis</keyword>
<dbReference type="NCBIfam" id="TIGR00526">
    <property type="entry name" value="folB_dom"/>
    <property type="match status" value="1"/>
</dbReference>
<evidence type="ECO:0000256" key="5">
    <source>
        <dbReference type="ARBA" id="ARBA00022909"/>
    </source>
</evidence>
<comment type="pathway">
    <text evidence="2">Cofactor biosynthesis; tetrahydrofolate biosynthesis; 2-amino-4-hydroxy-6-hydroxymethyl-7,8-dihydropteridine diphosphate from 7,8-dihydroneopterin triphosphate: step 3/4.</text>
</comment>
<dbReference type="InterPro" id="IPR043133">
    <property type="entry name" value="GTP-CH-I_C/QueF"/>
</dbReference>
<dbReference type="InterPro" id="IPR006156">
    <property type="entry name" value="Dihydroneopterin_aldolase"/>
</dbReference>
<keyword evidence="10" id="KW-1185">Reference proteome</keyword>
<evidence type="ECO:0000256" key="2">
    <source>
        <dbReference type="ARBA" id="ARBA00005013"/>
    </source>
</evidence>
<gene>
    <name evidence="9" type="ORF">DRF75_00755</name>
</gene>
<evidence type="ECO:0000256" key="6">
    <source>
        <dbReference type="ARBA" id="ARBA00023239"/>
    </source>
</evidence>
<evidence type="ECO:0000313" key="10">
    <source>
        <dbReference type="Proteomes" id="UP000293377"/>
    </source>
</evidence>
<evidence type="ECO:0000256" key="4">
    <source>
        <dbReference type="ARBA" id="ARBA00013043"/>
    </source>
</evidence>
<dbReference type="InterPro" id="IPR006157">
    <property type="entry name" value="FolB_dom"/>
</dbReference>
<dbReference type="GO" id="GO:0005737">
    <property type="term" value="C:cytoplasm"/>
    <property type="evidence" value="ECO:0007669"/>
    <property type="project" value="TreeGrafter"/>
</dbReference>
<dbReference type="PANTHER" id="PTHR42844">
    <property type="entry name" value="DIHYDRONEOPTERIN ALDOLASE 1-RELATED"/>
    <property type="match status" value="1"/>
</dbReference>
<dbReference type="Gene3D" id="3.30.1130.10">
    <property type="match status" value="1"/>
</dbReference>
<dbReference type="GO" id="GO:0046656">
    <property type="term" value="P:folic acid biosynthetic process"/>
    <property type="evidence" value="ECO:0007669"/>
    <property type="project" value="UniProtKB-KW"/>
</dbReference>
<dbReference type="STRING" id="1242993.ehr_00860"/>
<accession>A0A4Q6IAC3</accession>
<comment type="similarity">
    <text evidence="3">Belongs to the DHNA family.</text>
</comment>
<dbReference type="Pfam" id="PF02152">
    <property type="entry name" value="FolB"/>
    <property type="match status" value="1"/>
</dbReference>
<dbReference type="SMART" id="SM00905">
    <property type="entry name" value="FolB"/>
    <property type="match status" value="1"/>
</dbReference>
<evidence type="ECO:0000256" key="7">
    <source>
        <dbReference type="ARBA" id="ARBA00032903"/>
    </source>
</evidence>
<dbReference type="RefSeq" id="WP_129992494.1">
    <property type="nucleotide sequence ID" value="NZ_QOHL01000002.1"/>
</dbReference>
<proteinExistence type="inferred from homology"/>
<evidence type="ECO:0000313" key="9">
    <source>
        <dbReference type="EMBL" id="RZB13007.1"/>
    </source>
</evidence>
<sequence>MKIQIHDLAVYTCIGLRCWERVIRQKIIVDCNVTLYCHNAICDIEDTIDYSLFTDSLINFANSNSFELLETMASNLLDYIMRDKKICHCYLKLYKPIAISIDGKISVELESAQNDVST</sequence>
<dbReference type="SUPFAM" id="SSF55620">
    <property type="entry name" value="Tetrahydrobiopterin biosynthesis enzymes-like"/>
    <property type="match status" value="1"/>
</dbReference>
<reference evidence="9 10" key="1">
    <citation type="submission" date="2018-06" db="EMBL/GenBank/DDBJ databases">
        <title>Complete Genome Sequence of Ehrlichia minasensis Isolated From Cattle.</title>
        <authorList>
            <person name="Aguiar D.M."/>
            <person name="Araujo J.P.A.Jr."/>
            <person name="Nakazato L."/>
            <person name="Bard E."/>
            <person name="Cabezas-Cruz A."/>
        </authorList>
    </citation>
    <scope>NUCLEOTIDE SEQUENCE [LARGE SCALE GENOMIC DNA]</scope>
    <source>
        <strain evidence="9 10">B11</strain>
    </source>
</reference>
<evidence type="ECO:0000259" key="8">
    <source>
        <dbReference type="SMART" id="SM00905"/>
    </source>
</evidence>
<dbReference type="EMBL" id="QOHL01000002">
    <property type="protein sequence ID" value="RZB13007.1"/>
    <property type="molecule type" value="Genomic_DNA"/>
</dbReference>
<dbReference type="AlphaFoldDB" id="A0A4Q6IAC3"/>
<dbReference type="GO" id="GO:0004150">
    <property type="term" value="F:dihydroneopterin aldolase activity"/>
    <property type="evidence" value="ECO:0007669"/>
    <property type="project" value="UniProtKB-EC"/>
</dbReference>